<keyword evidence="3" id="KW-1185">Reference proteome</keyword>
<dbReference type="AlphaFoldDB" id="A0A1H9XH36"/>
<evidence type="ECO:0000259" key="1">
    <source>
        <dbReference type="Pfam" id="PF11716"/>
    </source>
</evidence>
<dbReference type="NCBIfam" id="TIGR03086">
    <property type="entry name" value="TIGR03086 family metal-binding protein"/>
    <property type="match status" value="1"/>
</dbReference>
<evidence type="ECO:0000313" key="2">
    <source>
        <dbReference type="EMBL" id="SES45518.1"/>
    </source>
</evidence>
<organism evidence="2 3">
    <name type="scientific">Actinokineospora terrae</name>
    <dbReference type="NCBI Taxonomy" id="155974"/>
    <lineage>
        <taxon>Bacteria</taxon>
        <taxon>Bacillati</taxon>
        <taxon>Actinomycetota</taxon>
        <taxon>Actinomycetes</taxon>
        <taxon>Pseudonocardiales</taxon>
        <taxon>Pseudonocardiaceae</taxon>
        <taxon>Actinokineospora</taxon>
    </lineage>
</organism>
<accession>A0A1H9XH36</accession>
<dbReference type="Gene3D" id="1.20.120.450">
    <property type="entry name" value="dinb family like domain"/>
    <property type="match status" value="1"/>
</dbReference>
<dbReference type="InterPro" id="IPR034660">
    <property type="entry name" value="DinB/YfiT-like"/>
</dbReference>
<protein>
    <submittedName>
        <fullName evidence="2">TIGR03086 family protein</fullName>
    </submittedName>
</protein>
<dbReference type="Pfam" id="PF11716">
    <property type="entry name" value="MDMPI_N"/>
    <property type="match status" value="1"/>
</dbReference>
<dbReference type="InterPro" id="IPR017517">
    <property type="entry name" value="Maleyloyr_isom"/>
</dbReference>
<dbReference type="RefSeq" id="WP_092785768.1">
    <property type="nucleotide sequence ID" value="NZ_FOGI01000015.1"/>
</dbReference>
<evidence type="ECO:0000313" key="3">
    <source>
        <dbReference type="Proteomes" id="UP000199051"/>
    </source>
</evidence>
<sequence>MLSAARDEFHRRLVHLSPASLSAPTPCPDWTARDLVNHVVAGDRMTALLLDGGTGAEAVAAMGTDWLGDDPLAAFTAAGEALDQAITIPGALDRVVPHPVGAVPGKQALEFRVAEHLVHAWDLARALDVDDKLDPALVERTWAAMRDLAPVIGTLGIFGAGPSGALTEDSPLQDRLLDLSGRRP</sequence>
<dbReference type="InterPro" id="IPR017520">
    <property type="entry name" value="CHP03086"/>
</dbReference>
<dbReference type="SUPFAM" id="SSF109854">
    <property type="entry name" value="DinB/YfiT-like putative metalloenzymes"/>
    <property type="match status" value="1"/>
</dbReference>
<name>A0A1H9XH36_9PSEU</name>
<gene>
    <name evidence="2" type="ORF">SAMN04487818_115103</name>
</gene>
<feature type="domain" description="Mycothiol-dependent maleylpyruvate isomerase metal-binding" evidence="1">
    <location>
        <begin position="3"/>
        <end position="124"/>
    </location>
</feature>
<dbReference type="STRING" id="155974.SAMN04487818_115103"/>
<dbReference type="NCBIfam" id="TIGR03083">
    <property type="entry name" value="maleylpyruvate isomerase family mycothiol-dependent enzyme"/>
    <property type="match status" value="1"/>
</dbReference>
<reference evidence="3" key="1">
    <citation type="submission" date="2016-10" db="EMBL/GenBank/DDBJ databases">
        <authorList>
            <person name="Varghese N."/>
            <person name="Submissions S."/>
        </authorList>
    </citation>
    <scope>NUCLEOTIDE SEQUENCE [LARGE SCALE GENOMIC DNA]</scope>
    <source>
        <strain evidence="3">DSM 44260</strain>
    </source>
</reference>
<dbReference type="InterPro" id="IPR024344">
    <property type="entry name" value="MDMPI_metal-binding"/>
</dbReference>
<dbReference type="Proteomes" id="UP000199051">
    <property type="component" value="Unassembled WGS sequence"/>
</dbReference>
<dbReference type="EMBL" id="FOGI01000015">
    <property type="protein sequence ID" value="SES45518.1"/>
    <property type="molecule type" value="Genomic_DNA"/>
</dbReference>
<proteinExistence type="predicted"/>
<dbReference type="GO" id="GO:0046872">
    <property type="term" value="F:metal ion binding"/>
    <property type="evidence" value="ECO:0007669"/>
    <property type="project" value="InterPro"/>
</dbReference>